<evidence type="ECO:0000313" key="3">
    <source>
        <dbReference type="Proteomes" id="UP000178106"/>
    </source>
</evidence>
<name>A0A1G2E5L2_9BACT</name>
<organism evidence="2 3">
    <name type="scientific">Candidatus Lloydbacteria bacterium RIFOXYC12_FULL_46_25</name>
    <dbReference type="NCBI Taxonomy" id="1798670"/>
    <lineage>
        <taxon>Bacteria</taxon>
        <taxon>Candidatus Lloydiibacteriota</taxon>
    </lineage>
</organism>
<dbReference type="EMBL" id="MHLU01000012">
    <property type="protein sequence ID" value="OGZ20541.1"/>
    <property type="molecule type" value="Genomic_DNA"/>
</dbReference>
<protein>
    <submittedName>
        <fullName evidence="2">Uncharacterized protein</fullName>
    </submittedName>
</protein>
<keyword evidence="1" id="KW-0175">Coiled coil</keyword>
<dbReference type="Proteomes" id="UP000178106">
    <property type="component" value="Unassembled WGS sequence"/>
</dbReference>
<feature type="coiled-coil region" evidence="1">
    <location>
        <begin position="57"/>
        <end position="106"/>
    </location>
</feature>
<dbReference type="AlphaFoldDB" id="A0A1G2E5L2"/>
<sequence length="123" mass="13971">MSFPHSDFEKFLVGADAERAIESHGQSDHILDQETLAMRKEEHTGIELTGVELAYLKKLASDRISGLESRIEDLDRSIKQHSAPNMNNAEEELGQLKGELNFLKHNFAEKLFRDRDEEASFVA</sequence>
<proteinExistence type="predicted"/>
<reference evidence="2 3" key="1">
    <citation type="journal article" date="2016" name="Nat. Commun.">
        <title>Thousands of microbial genomes shed light on interconnected biogeochemical processes in an aquifer system.</title>
        <authorList>
            <person name="Anantharaman K."/>
            <person name="Brown C.T."/>
            <person name="Hug L.A."/>
            <person name="Sharon I."/>
            <person name="Castelle C.J."/>
            <person name="Probst A.J."/>
            <person name="Thomas B.C."/>
            <person name="Singh A."/>
            <person name="Wilkins M.J."/>
            <person name="Karaoz U."/>
            <person name="Brodie E.L."/>
            <person name="Williams K.H."/>
            <person name="Hubbard S.S."/>
            <person name="Banfield J.F."/>
        </authorList>
    </citation>
    <scope>NUCLEOTIDE SEQUENCE [LARGE SCALE GENOMIC DNA]</scope>
</reference>
<evidence type="ECO:0000256" key="1">
    <source>
        <dbReference type="SAM" id="Coils"/>
    </source>
</evidence>
<accession>A0A1G2E5L2</accession>
<gene>
    <name evidence="2" type="ORF">A2494_02965</name>
</gene>
<comment type="caution">
    <text evidence="2">The sequence shown here is derived from an EMBL/GenBank/DDBJ whole genome shotgun (WGS) entry which is preliminary data.</text>
</comment>
<evidence type="ECO:0000313" key="2">
    <source>
        <dbReference type="EMBL" id="OGZ20541.1"/>
    </source>
</evidence>